<organism evidence="10 11">
    <name type="scientific">Phytohabitans maris</name>
    <dbReference type="NCBI Taxonomy" id="3071409"/>
    <lineage>
        <taxon>Bacteria</taxon>
        <taxon>Bacillati</taxon>
        <taxon>Actinomycetota</taxon>
        <taxon>Actinomycetes</taxon>
        <taxon>Micromonosporales</taxon>
        <taxon>Micromonosporaceae</taxon>
    </lineage>
</organism>
<evidence type="ECO:0000256" key="1">
    <source>
        <dbReference type="ARBA" id="ARBA00004651"/>
    </source>
</evidence>
<dbReference type="Gene3D" id="1.10.3720.10">
    <property type="entry name" value="MetI-like"/>
    <property type="match status" value="1"/>
</dbReference>
<evidence type="ECO:0000313" key="10">
    <source>
        <dbReference type="EMBL" id="MDQ7903929.1"/>
    </source>
</evidence>
<feature type="transmembrane region" description="Helical" evidence="7">
    <location>
        <begin position="56"/>
        <end position="77"/>
    </location>
</feature>
<evidence type="ECO:0000259" key="9">
    <source>
        <dbReference type="PROSITE" id="PS50928"/>
    </source>
</evidence>
<feature type="region of interest" description="Disordered" evidence="8">
    <location>
        <begin position="1"/>
        <end position="25"/>
    </location>
</feature>
<dbReference type="Proteomes" id="UP001230908">
    <property type="component" value="Unassembled WGS sequence"/>
</dbReference>
<dbReference type="InterPro" id="IPR000515">
    <property type="entry name" value="MetI-like"/>
</dbReference>
<protein>
    <submittedName>
        <fullName evidence="10">ABC transporter permease</fullName>
    </submittedName>
</protein>
<feature type="transmembrane region" description="Helical" evidence="7">
    <location>
        <begin position="113"/>
        <end position="133"/>
    </location>
</feature>
<comment type="similarity">
    <text evidence="7">Belongs to the binding-protein-dependent transport system permease family.</text>
</comment>
<dbReference type="Pfam" id="PF00528">
    <property type="entry name" value="BPD_transp_1"/>
    <property type="match status" value="1"/>
</dbReference>
<comment type="subcellular location">
    <subcellularLocation>
        <location evidence="1 7">Cell membrane</location>
        <topology evidence="1 7">Multi-pass membrane protein</topology>
    </subcellularLocation>
</comment>
<gene>
    <name evidence="10" type="ORF">RB614_05260</name>
</gene>
<keyword evidence="4 7" id="KW-0812">Transmembrane</keyword>
<evidence type="ECO:0000313" key="11">
    <source>
        <dbReference type="Proteomes" id="UP001230908"/>
    </source>
</evidence>
<keyword evidence="5 7" id="KW-1133">Transmembrane helix</keyword>
<evidence type="ECO:0000256" key="2">
    <source>
        <dbReference type="ARBA" id="ARBA00022448"/>
    </source>
</evidence>
<dbReference type="EMBL" id="JAVHUY010000004">
    <property type="protein sequence ID" value="MDQ7903929.1"/>
    <property type="molecule type" value="Genomic_DNA"/>
</dbReference>
<keyword evidence="2 7" id="KW-0813">Transport</keyword>
<dbReference type="InterPro" id="IPR035906">
    <property type="entry name" value="MetI-like_sf"/>
</dbReference>
<reference evidence="10 11" key="1">
    <citation type="submission" date="2023-08" db="EMBL/GenBank/DDBJ databases">
        <title>Phytohabitans sansha sp. nov., isolated from marine sediment.</title>
        <authorList>
            <person name="Zhao Y."/>
            <person name="Yi K."/>
        </authorList>
    </citation>
    <scope>NUCLEOTIDE SEQUENCE [LARGE SCALE GENOMIC DNA]</scope>
    <source>
        <strain evidence="10 11">ZYX-F-186</strain>
    </source>
</reference>
<dbReference type="RefSeq" id="WP_308711206.1">
    <property type="nucleotide sequence ID" value="NZ_JAVHUY010000004.1"/>
</dbReference>
<comment type="caution">
    <text evidence="10">The sequence shown here is derived from an EMBL/GenBank/DDBJ whole genome shotgun (WGS) entry which is preliminary data.</text>
</comment>
<evidence type="ECO:0000256" key="7">
    <source>
        <dbReference type="RuleBase" id="RU363032"/>
    </source>
</evidence>
<dbReference type="PANTHER" id="PTHR30151:SF0">
    <property type="entry name" value="ABC TRANSPORTER PERMEASE PROTEIN MJ0413-RELATED"/>
    <property type="match status" value="1"/>
</dbReference>
<keyword evidence="3" id="KW-1003">Cell membrane</keyword>
<name>A0ABU0ZA72_9ACTN</name>
<keyword evidence="6 7" id="KW-0472">Membrane</keyword>
<dbReference type="PROSITE" id="PS50928">
    <property type="entry name" value="ABC_TM1"/>
    <property type="match status" value="1"/>
</dbReference>
<proteinExistence type="inferred from homology"/>
<evidence type="ECO:0000256" key="4">
    <source>
        <dbReference type="ARBA" id="ARBA00022692"/>
    </source>
</evidence>
<accession>A0ABU0ZA72</accession>
<keyword evidence="11" id="KW-1185">Reference proteome</keyword>
<evidence type="ECO:0000256" key="6">
    <source>
        <dbReference type="ARBA" id="ARBA00023136"/>
    </source>
</evidence>
<sequence>MSGSREATGVSHDGGPAPSGGVWQAGSATADPVVAADPTAPVTLGRRRRARGLSGLLRALLPPLAVGVGGLALWELVVKAGRVAPFILPAPSAIGEQFWLSREIIWQTGKASGANALVGLVAGALLGILAAMAASRFRLLGEASIPVAAALNALPIIALAPILNNMFESTSSIPRRMVVAIVVFFPVFVNTLRGLRQVDPTHRELMDSYAAGGWTFTRLVRLPGALPFVFTGLRQASSLAVIAAVVAEYFGGLQDGLGSRITSAAANTAYPRAWAFVVGACVLGLLFYAAALGLERLATPWRRSG</sequence>
<feature type="transmembrane region" description="Helical" evidence="7">
    <location>
        <begin position="177"/>
        <end position="195"/>
    </location>
</feature>
<dbReference type="PANTHER" id="PTHR30151">
    <property type="entry name" value="ALKANE SULFONATE ABC TRANSPORTER-RELATED, MEMBRANE SUBUNIT"/>
    <property type="match status" value="1"/>
</dbReference>
<dbReference type="SUPFAM" id="SSF161098">
    <property type="entry name" value="MetI-like"/>
    <property type="match status" value="1"/>
</dbReference>
<feature type="transmembrane region" description="Helical" evidence="7">
    <location>
        <begin position="145"/>
        <end position="165"/>
    </location>
</feature>
<evidence type="ECO:0000256" key="5">
    <source>
        <dbReference type="ARBA" id="ARBA00022989"/>
    </source>
</evidence>
<feature type="transmembrane region" description="Helical" evidence="7">
    <location>
        <begin position="273"/>
        <end position="294"/>
    </location>
</feature>
<evidence type="ECO:0000256" key="3">
    <source>
        <dbReference type="ARBA" id="ARBA00022475"/>
    </source>
</evidence>
<feature type="domain" description="ABC transmembrane type-1" evidence="9">
    <location>
        <begin position="105"/>
        <end position="295"/>
    </location>
</feature>
<evidence type="ECO:0000256" key="8">
    <source>
        <dbReference type="SAM" id="MobiDB-lite"/>
    </source>
</evidence>